<organism evidence="2 3">
    <name type="scientific">Bacteroides intestinalis</name>
    <dbReference type="NCBI Taxonomy" id="329854"/>
    <lineage>
        <taxon>Bacteria</taxon>
        <taxon>Pseudomonadati</taxon>
        <taxon>Bacteroidota</taxon>
        <taxon>Bacteroidia</taxon>
        <taxon>Bacteroidales</taxon>
        <taxon>Bacteroidaceae</taxon>
        <taxon>Bacteroides</taxon>
    </lineage>
</organism>
<comment type="caution">
    <text evidence="2">The sequence shown here is derived from an EMBL/GenBank/DDBJ whole genome shotgun (WGS) entry which is preliminary data.</text>
</comment>
<reference evidence="2 3" key="1">
    <citation type="submission" date="2018-08" db="EMBL/GenBank/DDBJ databases">
        <title>A genome reference for cultivated species of the human gut microbiota.</title>
        <authorList>
            <person name="Zou Y."/>
            <person name="Xue W."/>
            <person name="Luo G."/>
        </authorList>
    </citation>
    <scope>NUCLEOTIDE SEQUENCE [LARGE SCALE GENOMIC DNA]</scope>
    <source>
        <strain evidence="2 3">AM27-17</strain>
    </source>
</reference>
<dbReference type="InterPro" id="IPR032594">
    <property type="entry name" value="DUF4906"/>
</dbReference>
<dbReference type="RefSeq" id="WP_118221021.1">
    <property type="nucleotide sequence ID" value="NZ_JADNIJ010000015.1"/>
</dbReference>
<dbReference type="Pfam" id="PF16249">
    <property type="entry name" value="DUF4906"/>
    <property type="match status" value="1"/>
</dbReference>
<gene>
    <name evidence="2" type="ORF">DW712_04615</name>
</gene>
<name>A0A414LIU8_9BACE</name>
<sequence>MIHFIKINPLHLLLPILASSVFLSCKDDLTIATQPVPGSDDEVLVELPIELEDSEDGYALSADNTPTRATDNGSAMDVQLIPAAETRTGGINDPLMTAKTSTLGRIQVLQKMKNGSITSNVYTDIAPGKRATLKLNVTGTDECELIIFARGANTSDLATTDWTTFEVPQSVISGIATADQISNMPYLLHLKHVRVIKRDADASGTGTIQSTTGADVRLRLRRLAARLNVTWDYNVTGYELQQVSLQNYPTDYIVYPSETETTYPSVLAQFSTYIATDADFANKRISSWMPRNIRGTVNIMQPTHRGRKIAPVGSAFLRFVAVNKNDPRKKLTYRVYLGANATSDFNVHDNTNYTYHIAFKNHTEDIIQTDDRVEYQNGIPASENNNSFVSTANCFMVEPGGSFCFDPFTYEVDGATKTNDVLKGWCDNTAKGISYVKLIWQTKEQGDIGEPVMGYANSETDHSNIVDIQPVESGRDLNAAPATDKGQCRIYCRVSAGTTGGSGLIAAYGADGKILWSWHVWVTDYQPDATGDATVLEPENKRKLKFTFQVSQPQLPMMDRNLGAMAGYTKVPPSAEERFRTHGFFYEWGRKEPFPGSYSNRDITSIPLPSTTLTAPLAGILSLYKPDGISFKEFSINNRNGPVSYRTAIQNPLDIYKHKNANNQVYWLNDTERKANSYAYFRVWGTTKGIYDPCPAGWRVAQASEYYIFCAGGNTKTGNNPAIMNKTSYTTDKGFLFLFDNNKNTTWVALSGYYQGQNYRGIGEFVYYWTGTGAYKQNGIDISHYRITTNNQDLDASGYEHEALPLRCIQEKP</sequence>
<dbReference type="EMBL" id="QSKV01000002">
    <property type="protein sequence ID" value="RHE94559.1"/>
    <property type="molecule type" value="Genomic_DNA"/>
</dbReference>
<dbReference type="Proteomes" id="UP000285650">
    <property type="component" value="Unassembled WGS sequence"/>
</dbReference>
<protein>
    <submittedName>
        <fullName evidence="2">DUF4906 domain-containing protein</fullName>
    </submittedName>
</protein>
<evidence type="ECO:0000313" key="2">
    <source>
        <dbReference type="EMBL" id="RHE94559.1"/>
    </source>
</evidence>
<evidence type="ECO:0000313" key="3">
    <source>
        <dbReference type="Proteomes" id="UP000285650"/>
    </source>
</evidence>
<proteinExistence type="predicted"/>
<dbReference type="AlphaFoldDB" id="A0A414LIU8"/>
<evidence type="ECO:0000259" key="1">
    <source>
        <dbReference type="Pfam" id="PF16249"/>
    </source>
</evidence>
<feature type="domain" description="DUF4906" evidence="1">
    <location>
        <begin position="286"/>
        <end position="357"/>
    </location>
</feature>
<dbReference type="PROSITE" id="PS51257">
    <property type="entry name" value="PROKAR_LIPOPROTEIN"/>
    <property type="match status" value="1"/>
</dbReference>
<accession>A0A414LIU8</accession>